<evidence type="ECO:0000256" key="1">
    <source>
        <dbReference type="SAM" id="MobiDB-lite"/>
    </source>
</evidence>
<gene>
    <name evidence="3" type="ORF">MAR_029873</name>
</gene>
<feature type="region of interest" description="Disordered" evidence="1">
    <location>
        <begin position="277"/>
        <end position="336"/>
    </location>
</feature>
<sequence>MELRRKKHDAERRPLKLNSAAGQTFQEKVTQTYFDVDFTDRYWRTESVHTIQNPRLAQKYAAARIDLEKQGRPKECLDDVFAFSYGTEKIVQDICQDGQRVGLKRRHVLGHTGSGVHLVRHYDILTRYMAQQSVYTPIFVVVYKILLGKSKPVLPRLHKQDKFLRPVVGYDSHVSARNIEPTMPICEALNCSYVYLYEHDEVSSNTVKFPRQILPYAIIHLVKKVPVMTENPMLAMATHLSSSSGAHWEVKGETRRGFRFMFSKSGLKGKFKTLAKELRQSSSRRKSVQHGSDRFKEKDIPPTTDIEHQEKPNTDLSDKSNINGEEQTHGLTNESDKTSVLETINEAVLPKTCATPKTSGDICNPAAENMATSSDKLEQKEDGGQMETLLYLEGREKTKPALHKKEART</sequence>
<accession>A0ABY7DM92</accession>
<feature type="compositionally biased region" description="Polar residues" evidence="1">
    <location>
        <begin position="319"/>
        <end position="333"/>
    </location>
</feature>
<dbReference type="Proteomes" id="UP001164746">
    <property type="component" value="Chromosome 2"/>
</dbReference>
<dbReference type="PANTHER" id="PTHR22380:SF1">
    <property type="entry name" value="TESTIS-EXPRESSED PROTEIN 15"/>
    <property type="match status" value="1"/>
</dbReference>
<name>A0ABY7DM92_MYAAR</name>
<evidence type="ECO:0000313" key="3">
    <source>
        <dbReference type="EMBL" id="WAQ97183.1"/>
    </source>
</evidence>
<feature type="compositionally biased region" description="Basic residues" evidence="1">
    <location>
        <begin position="400"/>
        <end position="409"/>
    </location>
</feature>
<feature type="compositionally biased region" description="Basic and acidic residues" evidence="1">
    <location>
        <begin position="291"/>
        <end position="318"/>
    </location>
</feature>
<dbReference type="PANTHER" id="PTHR22380">
    <property type="entry name" value="TESTIS-EXPRESSED PROTEIN 15"/>
    <property type="match status" value="1"/>
</dbReference>
<reference evidence="3" key="1">
    <citation type="submission" date="2022-11" db="EMBL/GenBank/DDBJ databases">
        <title>Centuries of genome instability and evolution in soft-shell clam transmissible cancer (bioRxiv).</title>
        <authorList>
            <person name="Hart S.F.M."/>
            <person name="Yonemitsu M.A."/>
            <person name="Giersch R.M."/>
            <person name="Beal B.F."/>
            <person name="Arriagada G."/>
            <person name="Davis B.W."/>
            <person name="Ostrander E.A."/>
            <person name="Goff S.P."/>
            <person name="Metzger M.J."/>
        </authorList>
    </citation>
    <scope>NUCLEOTIDE SEQUENCE</scope>
    <source>
        <strain evidence="3">MELC-2E11</strain>
        <tissue evidence="3">Siphon/mantle</tissue>
    </source>
</reference>
<dbReference type="EMBL" id="CP111013">
    <property type="protein sequence ID" value="WAQ97183.1"/>
    <property type="molecule type" value="Genomic_DNA"/>
</dbReference>
<dbReference type="InterPro" id="IPR026616">
    <property type="entry name" value="TEX15"/>
</dbReference>
<organism evidence="3 4">
    <name type="scientific">Mya arenaria</name>
    <name type="common">Soft-shell clam</name>
    <dbReference type="NCBI Taxonomy" id="6604"/>
    <lineage>
        <taxon>Eukaryota</taxon>
        <taxon>Metazoa</taxon>
        <taxon>Spiralia</taxon>
        <taxon>Lophotrochozoa</taxon>
        <taxon>Mollusca</taxon>
        <taxon>Bivalvia</taxon>
        <taxon>Autobranchia</taxon>
        <taxon>Heteroconchia</taxon>
        <taxon>Euheterodonta</taxon>
        <taxon>Imparidentia</taxon>
        <taxon>Neoheterodontei</taxon>
        <taxon>Myida</taxon>
        <taxon>Myoidea</taxon>
        <taxon>Myidae</taxon>
        <taxon>Mya</taxon>
    </lineage>
</organism>
<evidence type="ECO:0000313" key="4">
    <source>
        <dbReference type="Proteomes" id="UP001164746"/>
    </source>
</evidence>
<dbReference type="Pfam" id="PF12509">
    <property type="entry name" value="DUF3715"/>
    <property type="match status" value="1"/>
</dbReference>
<dbReference type="InterPro" id="IPR022188">
    <property type="entry name" value="TASOR_DUF3715"/>
</dbReference>
<feature type="domain" description="TASOR pseudo-PARP" evidence="2">
    <location>
        <begin position="69"/>
        <end position="215"/>
    </location>
</feature>
<dbReference type="Gene3D" id="3.90.228.10">
    <property type="match status" value="1"/>
</dbReference>
<feature type="region of interest" description="Disordered" evidence="1">
    <location>
        <begin position="390"/>
        <end position="409"/>
    </location>
</feature>
<keyword evidence="4" id="KW-1185">Reference proteome</keyword>
<proteinExistence type="predicted"/>
<protein>
    <submittedName>
        <fullName evidence="3">TASOR-like protein</fullName>
    </submittedName>
</protein>
<evidence type="ECO:0000259" key="2">
    <source>
        <dbReference type="Pfam" id="PF12509"/>
    </source>
</evidence>